<dbReference type="Proteomes" id="UP001500013">
    <property type="component" value="Unassembled WGS sequence"/>
</dbReference>
<dbReference type="EMBL" id="BAAAPU010000003">
    <property type="protein sequence ID" value="GAA1968089.1"/>
    <property type="molecule type" value="Genomic_DNA"/>
</dbReference>
<comment type="caution">
    <text evidence="2">The sequence shown here is derived from an EMBL/GenBank/DDBJ whole genome shotgun (WGS) entry which is preliminary data.</text>
</comment>
<gene>
    <name evidence="2" type="ORF">GCM10009817_04990</name>
</gene>
<keyword evidence="3" id="KW-1185">Reference proteome</keyword>
<evidence type="ECO:0000313" key="2">
    <source>
        <dbReference type="EMBL" id="GAA1968089.1"/>
    </source>
</evidence>
<feature type="region of interest" description="Disordered" evidence="1">
    <location>
        <begin position="1"/>
        <end position="23"/>
    </location>
</feature>
<evidence type="ECO:0000313" key="3">
    <source>
        <dbReference type="Proteomes" id="UP001500013"/>
    </source>
</evidence>
<evidence type="ECO:0008006" key="4">
    <source>
        <dbReference type="Google" id="ProtNLM"/>
    </source>
</evidence>
<evidence type="ECO:0000256" key="1">
    <source>
        <dbReference type="SAM" id="MobiDB-lite"/>
    </source>
</evidence>
<name>A0ABN2K3P1_9MICO</name>
<accession>A0ABN2K3P1</accession>
<organism evidence="2 3">
    <name type="scientific">Terrabacter lapilli</name>
    <dbReference type="NCBI Taxonomy" id="436231"/>
    <lineage>
        <taxon>Bacteria</taxon>
        <taxon>Bacillati</taxon>
        <taxon>Actinomycetota</taxon>
        <taxon>Actinomycetes</taxon>
        <taxon>Micrococcales</taxon>
        <taxon>Intrasporangiaceae</taxon>
        <taxon>Terrabacter</taxon>
    </lineage>
</organism>
<sequence length="69" mass="7341">MHEDGPVGLDEEQPGREGQVGGQPTVVVDAAAGYDETHRTTLEEAAWAASRSGRVWAAHVLCETRTHGS</sequence>
<protein>
    <recommendedName>
        <fullName evidence="4">Universal stress protein family protein</fullName>
    </recommendedName>
</protein>
<proteinExistence type="predicted"/>
<reference evidence="2 3" key="1">
    <citation type="journal article" date="2019" name="Int. J. Syst. Evol. Microbiol.">
        <title>The Global Catalogue of Microorganisms (GCM) 10K type strain sequencing project: providing services to taxonomists for standard genome sequencing and annotation.</title>
        <authorList>
            <consortium name="The Broad Institute Genomics Platform"/>
            <consortium name="The Broad Institute Genome Sequencing Center for Infectious Disease"/>
            <person name="Wu L."/>
            <person name="Ma J."/>
        </authorList>
    </citation>
    <scope>NUCLEOTIDE SEQUENCE [LARGE SCALE GENOMIC DNA]</scope>
    <source>
        <strain evidence="2 3">JCM 15628</strain>
    </source>
</reference>